<feature type="region of interest" description="Disordered" evidence="1">
    <location>
        <begin position="142"/>
        <end position="185"/>
    </location>
</feature>
<feature type="region of interest" description="Disordered" evidence="1">
    <location>
        <begin position="1142"/>
        <end position="1175"/>
    </location>
</feature>
<feature type="compositionally biased region" description="Basic and acidic residues" evidence="1">
    <location>
        <begin position="420"/>
        <end position="442"/>
    </location>
</feature>
<feature type="region of interest" description="Disordered" evidence="1">
    <location>
        <begin position="1441"/>
        <end position="1526"/>
    </location>
</feature>
<dbReference type="EMBL" id="AP029266">
    <property type="protein sequence ID" value="BFG02605.1"/>
    <property type="molecule type" value="Genomic_DNA"/>
</dbReference>
<feature type="compositionally biased region" description="Basic and acidic residues" evidence="1">
    <location>
        <begin position="814"/>
        <end position="826"/>
    </location>
</feature>
<evidence type="ECO:0000313" key="2">
    <source>
        <dbReference type="EMBL" id="BFG02605.1"/>
    </source>
</evidence>
<feature type="compositionally biased region" description="Basic residues" evidence="1">
    <location>
        <begin position="916"/>
        <end position="925"/>
    </location>
</feature>
<feature type="compositionally biased region" description="Low complexity" evidence="1">
    <location>
        <begin position="1465"/>
        <end position="1475"/>
    </location>
</feature>
<reference evidence="2 3" key="1">
    <citation type="submission" date="2024-02" db="EMBL/GenBank/DDBJ databases">
        <title>A chromosome-level genome assembly of Drosophila madeirensis, a fruit fly species endemic to Madeira island.</title>
        <authorList>
            <person name="Tomihara K."/>
            <person name="Llopart A."/>
            <person name="Yamamoto D."/>
        </authorList>
    </citation>
    <scope>NUCLEOTIDE SEQUENCE [LARGE SCALE GENOMIC DNA]</scope>
    <source>
        <strain evidence="2 3">RF1</strain>
    </source>
</reference>
<evidence type="ECO:0000313" key="3">
    <source>
        <dbReference type="Proteomes" id="UP001500889"/>
    </source>
</evidence>
<feature type="region of interest" description="Disordered" evidence="1">
    <location>
        <begin position="1087"/>
        <end position="1121"/>
    </location>
</feature>
<feature type="region of interest" description="Disordered" evidence="1">
    <location>
        <begin position="1701"/>
        <end position="1750"/>
    </location>
</feature>
<feature type="compositionally biased region" description="Basic and acidic residues" evidence="1">
    <location>
        <begin position="486"/>
        <end position="515"/>
    </location>
</feature>
<feature type="compositionally biased region" description="Low complexity" evidence="1">
    <location>
        <begin position="880"/>
        <end position="902"/>
    </location>
</feature>
<feature type="compositionally biased region" description="Basic and acidic residues" evidence="1">
    <location>
        <begin position="1617"/>
        <end position="1628"/>
    </location>
</feature>
<feature type="region of interest" description="Disordered" evidence="1">
    <location>
        <begin position="564"/>
        <end position="588"/>
    </location>
</feature>
<feature type="region of interest" description="Disordered" evidence="1">
    <location>
        <begin position="204"/>
        <end position="240"/>
    </location>
</feature>
<evidence type="ECO:0000256" key="1">
    <source>
        <dbReference type="SAM" id="MobiDB-lite"/>
    </source>
</evidence>
<feature type="compositionally biased region" description="Low complexity" evidence="1">
    <location>
        <begin position="1629"/>
        <end position="1657"/>
    </location>
</feature>
<feature type="region of interest" description="Disordered" evidence="1">
    <location>
        <begin position="763"/>
        <end position="949"/>
    </location>
</feature>
<proteinExistence type="predicted"/>
<feature type="compositionally biased region" description="Low complexity" evidence="1">
    <location>
        <begin position="1442"/>
        <end position="1453"/>
    </location>
</feature>
<keyword evidence="3" id="KW-1185">Reference proteome</keyword>
<feature type="region of interest" description="Disordered" evidence="1">
    <location>
        <begin position="1246"/>
        <end position="1325"/>
    </location>
</feature>
<name>A0AAU9G2A9_DROMD</name>
<feature type="region of interest" description="Disordered" evidence="1">
    <location>
        <begin position="1565"/>
        <end position="1689"/>
    </location>
</feature>
<feature type="compositionally biased region" description="Polar residues" evidence="1">
    <location>
        <begin position="1586"/>
        <end position="1596"/>
    </location>
</feature>
<accession>A0AAU9G2A9</accession>
<protein>
    <submittedName>
        <fullName evidence="2">Uncharacterized protein</fullName>
    </submittedName>
</protein>
<feature type="region of interest" description="Disordered" evidence="1">
    <location>
        <begin position="606"/>
        <end position="629"/>
    </location>
</feature>
<feature type="region of interest" description="Disordered" evidence="1">
    <location>
        <begin position="394"/>
        <end position="533"/>
    </location>
</feature>
<feature type="compositionally biased region" description="Basic residues" evidence="1">
    <location>
        <begin position="165"/>
        <end position="174"/>
    </location>
</feature>
<feature type="compositionally biased region" description="Polar residues" evidence="1">
    <location>
        <begin position="1663"/>
        <end position="1683"/>
    </location>
</feature>
<organism evidence="2 3">
    <name type="scientific">Drosophila madeirensis</name>
    <name type="common">Fruit fly</name>
    <dbReference type="NCBI Taxonomy" id="30013"/>
    <lineage>
        <taxon>Eukaryota</taxon>
        <taxon>Metazoa</taxon>
        <taxon>Ecdysozoa</taxon>
        <taxon>Arthropoda</taxon>
        <taxon>Hexapoda</taxon>
        <taxon>Insecta</taxon>
        <taxon>Pterygota</taxon>
        <taxon>Neoptera</taxon>
        <taxon>Endopterygota</taxon>
        <taxon>Diptera</taxon>
        <taxon>Brachycera</taxon>
        <taxon>Muscomorpha</taxon>
        <taxon>Ephydroidea</taxon>
        <taxon>Drosophilidae</taxon>
        <taxon>Drosophila</taxon>
        <taxon>Sophophora</taxon>
    </lineage>
</organism>
<sequence length="2000" mass="226759">MEARKCPPAVEACPVRQLLARQAEAQANQRQSLNRYLEKTLSDFPPHQQVATSTAPTAGGSCPCVRASRRPSACILEQFVGGGRKQEQRMLVPDLATDWFRKQKVFLDKIGPEEFLQEQDQEDSWIHLDAPEERLAESRCSCPATKRSQGRREGRLQGRPTCGCRSRRSSRSRGKAVPVGDDSQRQWRLGKEIASSRSITQCKPNVAACGPEGSVSRSNSRSRSRAGGQSPPPPPPRRRRHIVRRSSCTCLCRCPSQSLFQSDGQPMSRECQLATRRTEPLMPCLRRKYELREAPQRRLEPQHFRRISPEFFGLLKRYEEAMTESCPLYGISMRHWGESAPYCMCEETNESPEHQQCLGDESVHAAEHAVPSMQQLPPSASIVAQMEYLPVEEQEKAPCGNETCPSRRQEPAAATAPVPERIRFKEKPKETARPRPWPREPQEELQDEPQESPREPEVQQQQQPNRNREPEKKKSGFKCCSCWSKDPLKDDEEPRPKEEKRAKKEKEKKEKPSKNKEKKSKKRAGDLTPTKNPFPAQTFFGGFAGLCRRCLRSGRHLLYSHNSSYQRMRRQHQGNRREAAAPPPIPYHMRGVCGHEPAVWQFEEPRQAEPTAAQPEWQPSEEAPGGSCSTTTLRPSNSCECCSGSSSGSSSSCGPICMRKRSQAGACNIDGSPSSAIWTLQKRSSRPLKRRFVNENFGRRRNEQIKGGADGGGTRLRDEQTSSFVEGFCLKVNKHGTRACYLANDYLQLMKMVARKRARHDCLKTKKTTCRPKPEPSPRPTARARRVSPRSNAAARPPSRPRAPSAVTARQTKPSRDARQSREVRAARQSRAPTDVSDGASSLPEDSASGNCKAKRRKCTNCPRIGARRKRSVPRGNYNSSSPTTSASRSPSPSRMRSPASRNVERRSSASPTRSVRTRRVHKAATQRQERDVEMETATAGHRQVSSSDMKEEYPSIHEQQEHSVAMLNPSNSYPSECLCGKYSYSNAATSGSQPQDFTNWQKQQERAQACPVQCPGWREGEQLEPSVATREDEWLEERPSAAAEHPHEWIPEEKQQEQEEPVLLCDSCHNYDCPFWRTVPEEEGFYSQAGGYDQDDQERPNVEQEQQRSTTKKQLKSLSRSYKLRPPCSGALRWIANGFTSSRRGSHNEAAPRERERGRATAAAAAPQKTRDKGRRYYTETKPNLWYDENAGLKGPMSASIRSSHSRCSIRALSSNTTTIACPCTPTPSIASEEQLVLAMPDARWGNQQQQQPPPQRETQRKAEAPPMKQPQRAAPPMKQPQRETSLRQPQKQTPPMKQPQRDAPPMQMKRELSNPNQNHNEPNRYLPYELQQQQHQQQAAVYGPMMGAPAAGPRPSPAPGAGPINFSMNCGKKIPKLLSNEPLDLKHTLMPRREAKRSPKWMQHNHAPLTLRTARPRAEAYYEGKMRRRCLKFMLSIEQNNPPKSKPSAAATAEQQEHWSVNEAQEQEQQQPAEEQEEEEEEQQEPEPEAEPEPETEPCEEHVWFGEPSYEVDEGPKWNQTRRSVSGSVLHPGMRIEHPLNQWQYPDPHDPYAYRVPAVPYQYTNWETPPHRPRQQPQPQPQPLNNQNYAEPQSQRQRLRQAQEEALRQPQRQPHRQEQRREEHQHQPQPQRQAQRQQRQPQPELQFQPQRQTQPHLHRQPQPQAQILHQRQPQPPTQHENNVAWHWRIPRSVSETRPFYDEEEEQPNNWHKYAPQPPVSCMMPHNGRADRRGSRQRTTQRQGGGAATAGAITAAALGLRGLVEALGGPRCPRKSTASIADESSEREAVTASIQQMDYSKEQLDFTVEPPEATAHRGAAAAAARSYDSWGQRARTCPAAFVARDRRFNSYTQPPPAANDNEGSPCHLSLFAVPTSSGNLAWRATTRARMPGGQEEELQRRQLPPVSIHSDLDFHTHSNINTDERLYGYRAPLPSMATSEDTGVSHCPLPEMKPEPTATRRRFPATPLVIPPTYNALLEEQILQEYLPTPKCRPRPHRA</sequence>
<dbReference type="Proteomes" id="UP001500889">
    <property type="component" value="Chromosome A"/>
</dbReference>
<feature type="compositionally biased region" description="Low complexity" evidence="1">
    <location>
        <begin position="789"/>
        <end position="810"/>
    </location>
</feature>
<feature type="region of interest" description="Disordered" evidence="1">
    <location>
        <begin position="1938"/>
        <end position="1960"/>
    </location>
</feature>
<feature type="compositionally biased region" description="Basic and acidic residues" evidence="1">
    <location>
        <begin position="1147"/>
        <end position="1160"/>
    </location>
</feature>
<gene>
    <name evidence="2" type="ORF">DMAD_02074</name>
</gene>
<feature type="compositionally biased region" description="Low complexity" evidence="1">
    <location>
        <begin position="211"/>
        <end position="229"/>
    </location>
</feature>
<feature type="compositionally biased region" description="Acidic residues" evidence="1">
    <location>
        <begin position="1476"/>
        <end position="1500"/>
    </location>
</feature>
<feature type="compositionally biased region" description="Basic and acidic residues" evidence="1">
    <location>
        <begin position="1098"/>
        <end position="1107"/>
    </location>
</feature>